<evidence type="ECO:0000313" key="1">
    <source>
        <dbReference type="EMBL" id="KAB1255394.1"/>
    </source>
</evidence>
<dbReference type="Proteomes" id="UP000299084">
    <property type="component" value="Unassembled WGS sequence"/>
</dbReference>
<gene>
    <name evidence="1" type="ORF">Cadr_000027797</name>
</gene>
<name>A0A5N4CAJ1_CAMDR</name>
<keyword evidence="2" id="KW-1185">Reference proteome</keyword>
<reference evidence="1 2" key="1">
    <citation type="journal article" date="2019" name="Mol. Ecol. Resour.">
        <title>Improving Illumina assemblies with Hi-C and long reads: an example with the North African dromedary.</title>
        <authorList>
            <person name="Elbers J.P."/>
            <person name="Rogers M.F."/>
            <person name="Perelman P.L."/>
            <person name="Proskuryakova A.A."/>
            <person name="Serdyukova N.A."/>
            <person name="Johnson W.E."/>
            <person name="Horin P."/>
            <person name="Corander J."/>
            <person name="Murphy D."/>
            <person name="Burger P.A."/>
        </authorList>
    </citation>
    <scope>NUCLEOTIDE SEQUENCE [LARGE SCALE GENOMIC DNA]</scope>
    <source>
        <strain evidence="1">Drom800</strain>
        <tissue evidence="1">Blood</tissue>
    </source>
</reference>
<proteinExistence type="predicted"/>
<dbReference type="EMBL" id="JWIN03000032">
    <property type="protein sequence ID" value="KAB1255394.1"/>
    <property type="molecule type" value="Genomic_DNA"/>
</dbReference>
<protein>
    <submittedName>
        <fullName evidence="1">Uncharacterized protein</fullName>
    </submittedName>
</protein>
<sequence length="58" mass="7001">MKSRKLMIMWNGIRKVTASWEAEQKATSVLRLEDYLFIVQIMFLQDKNFINVLHMERV</sequence>
<evidence type="ECO:0000313" key="2">
    <source>
        <dbReference type="Proteomes" id="UP000299084"/>
    </source>
</evidence>
<accession>A0A5N4CAJ1</accession>
<dbReference type="AlphaFoldDB" id="A0A5N4CAJ1"/>
<organism evidence="1 2">
    <name type="scientific">Camelus dromedarius</name>
    <name type="common">Dromedary</name>
    <name type="synonym">Arabian camel</name>
    <dbReference type="NCBI Taxonomy" id="9838"/>
    <lineage>
        <taxon>Eukaryota</taxon>
        <taxon>Metazoa</taxon>
        <taxon>Chordata</taxon>
        <taxon>Craniata</taxon>
        <taxon>Vertebrata</taxon>
        <taxon>Euteleostomi</taxon>
        <taxon>Mammalia</taxon>
        <taxon>Eutheria</taxon>
        <taxon>Laurasiatheria</taxon>
        <taxon>Artiodactyla</taxon>
        <taxon>Tylopoda</taxon>
        <taxon>Camelidae</taxon>
        <taxon>Camelus</taxon>
    </lineage>
</organism>
<comment type="caution">
    <text evidence="1">The sequence shown here is derived from an EMBL/GenBank/DDBJ whole genome shotgun (WGS) entry which is preliminary data.</text>
</comment>